<dbReference type="EMBL" id="CM001880">
    <property type="protein sequence ID" value="EOX98786.1"/>
    <property type="molecule type" value="Genomic_DNA"/>
</dbReference>
<dbReference type="Gramene" id="EOX98786">
    <property type="protein sequence ID" value="EOX98786"/>
    <property type="gene ID" value="TCM_007480"/>
</dbReference>
<name>A0A061E371_THECC</name>
<dbReference type="Proteomes" id="UP000026915">
    <property type="component" value="Chromosome 2"/>
</dbReference>
<accession>A0A061E371</accession>
<evidence type="ECO:0000313" key="1">
    <source>
        <dbReference type="EMBL" id="EOX98786.1"/>
    </source>
</evidence>
<dbReference type="InParanoid" id="A0A061E371"/>
<organism evidence="1 2">
    <name type="scientific">Theobroma cacao</name>
    <name type="common">Cacao</name>
    <name type="synonym">Cocoa</name>
    <dbReference type="NCBI Taxonomy" id="3641"/>
    <lineage>
        <taxon>Eukaryota</taxon>
        <taxon>Viridiplantae</taxon>
        <taxon>Streptophyta</taxon>
        <taxon>Embryophyta</taxon>
        <taxon>Tracheophyta</taxon>
        <taxon>Spermatophyta</taxon>
        <taxon>Magnoliopsida</taxon>
        <taxon>eudicotyledons</taxon>
        <taxon>Gunneridae</taxon>
        <taxon>Pentapetalae</taxon>
        <taxon>rosids</taxon>
        <taxon>malvids</taxon>
        <taxon>Malvales</taxon>
        <taxon>Malvaceae</taxon>
        <taxon>Byttnerioideae</taxon>
        <taxon>Theobroma</taxon>
    </lineage>
</organism>
<proteinExistence type="predicted"/>
<protein>
    <submittedName>
        <fullName evidence="1">Uncharacterized protein</fullName>
    </submittedName>
</protein>
<evidence type="ECO:0000313" key="2">
    <source>
        <dbReference type="Proteomes" id="UP000026915"/>
    </source>
</evidence>
<dbReference type="AlphaFoldDB" id="A0A061E371"/>
<gene>
    <name evidence="1" type="ORF">TCM_007480</name>
</gene>
<dbReference type="HOGENOM" id="CLU_1974551_0_0_1"/>
<keyword evidence="2" id="KW-1185">Reference proteome</keyword>
<reference evidence="1 2" key="1">
    <citation type="journal article" date="2013" name="Genome Biol.">
        <title>The genome sequence of the most widely cultivated cacao type and its use to identify candidate genes regulating pod color.</title>
        <authorList>
            <person name="Motamayor J.C."/>
            <person name="Mockaitis K."/>
            <person name="Schmutz J."/>
            <person name="Haiminen N."/>
            <person name="Iii D.L."/>
            <person name="Cornejo O."/>
            <person name="Findley S.D."/>
            <person name="Zheng P."/>
            <person name="Utro F."/>
            <person name="Royaert S."/>
            <person name="Saski C."/>
            <person name="Jenkins J."/>
            <person name="Podicheti R."/>
            <person name="Zhao M."/>
            <person name="Scheffler B.E."/>
            <person name="Stack J.C."/>
            <person name="Feltus F.A."/>
            <person name="Mustiga G.M."/>
            <person name="Amores F."/>
            <person name="Phillips W."/>
            <person name="Marelli J.P."/>
            <person name="May G.D."/>
            <person name="Shapiro H."/>
            <person name="Ma J."/>
            <person name="Bustamante C.D."/>
            <person name="Schnell R.J."/>
            <person name="Main D."/>
            <person name="Gilbert D."/>
            <person name="Parida L."/>
            <person name="Kuhn D.N."/>
        </authorList>
    </citation>
    <scope>NUCLEOTIDE SEQUENCE [LARGE SCALE GENOMIC DNA]</scope>
    <source>
        <strain evidence="2">cv. Matina 1-6</strain>
    </source>
</reference>
<sequence length="127" mass="14015">MVMQGMPKFAEKLYAIPTMKKVILSIFGLYLHKLLALGNLKETARTLIKHEIGNGLFFWYDGGYLLALSLLMAEIQQMCSPISICSADEIVVWQAAKSGMSKASDTCGAVHAENASKLWADLKEQFA</sequence>